<dbReference type="RefSeq" id="WP_020940968.1">
    <property type="nucleotide sequence ID" value="NC_021985.1"/>
</dbReference>
<proteinExistence type="predicted"/>
<dbReference type="HOGENOM" id="CLU_2119342_0_0_11"/>
<dbReference type="STRING" id="1214242.B446_18445"/>
<keyword evidence="2" id="KW-1185">Reference proteome</keyword>
<dbReference type="PATRIC" id="fig|1214242.5.peg.3780"/>
<gene>
    <name evidence="1" type="ORF">B446_18445</name>
</gene>
<evidence type="ECO:0000313" key="2">
    <source>
        <dbReference type="Proteomes" id="UP000015423"/>
    </source>
</evidence>
<reference evidence="1 2" key="2">
    <citation type="journal article" date="2013" name="J. Biotechnol.">
        <title>Complete genome sequence of the kirromycin producer Streptomyces collinus Tu 365 consisting of a linear chromosome and two linear plasmids.</title>
        <authorList>
            <person name="Ruckert C."/>
            <person name="Szczepanowski R."/>
            <person name="Albersmeier A."/>
            <person name="Goesmann A."/>
            <person name="Iftime D."/>
            <person name="Musiol E.M."/>
            <person name="Blin K."/>
            <person name="Wohlleben W."/>
            <person name="Puhler A."/>
            <person name="Kalinowski J."/>
            <person name="Weber T."/>
        </authorList>
    </citation>
    <scope>NUCLEOTIDE SEQUENCE [LARGE SCALE GENOMIC DNA]</scope>
    <source>
        <strain evidence="2">DSM 40733 / Tue 365</strain>
    </source>
</reference>
<dbReference type="KEGG" id="sci:B446_18445"/>
<dbReference type="eggNOG" id="ENOG502ZQH0">
    <property type="taxonomic scope" value="Bacteria"/>
</dbReference>
<dbReference type="EMBL" id="CP006259">
    <property type="protein sequence ID" value="AGS70505.1"/>
    <property type="molecule type" value="Genomic_DNA"/>
</dbReference>
<reference evidence="2" key="1">
    <citation type="submission" date="2012-10" db="EMBL/GenBank/DDBJ databases">
        <title>The complete genome sequence of Streptomyces collinus Tu 365.</title>
        <authorList>
            <person name="Ruckert C."/>
            <person name="Szczepanowski R."/>
            <person name="Goesmann A."/>
            <person name="Pross E.K."/>
            <person name="Musiol E.M."/>
            <person name="Blin K."/>
            <person name="Wohlleben W."/>
            <person name="Puhler A."/>
            <person name="Weber T."/>
            <person name="Kalinowski J."/>
        </authorList>
    </citation>
    <scope>NUCLEOTIDE SEQUENCE [LARGE SCALE GENOMIC DNA]</scope>
    <source>
        <strain evidence="2">DSM 40733 / Tue 365</strain>
    </source>
</reference>
<name>S5VQ93_STRC3</name>
<accession>S5VQ93</accession>
<protein>
    <submittedName>
        <fullName evidence="1">Uncharacterized protein</fullName>
    </submittedName>
</protein>
<organism evidence="1 2">
    <name type="scientific">Streptomyces collinus (strain DSM 40733 / Tue 365)</name>
    <dbReference type="NCBI Taxonomy" id="1214242"/>
    <lineage>
        <taxon>Bacteria</taxon>
        <taxon>Bacillati</taxon>
        <taxon>Actinomycetota</taxon>
        <taxon>Actinomycetes</taxon>
        <taxon>Kitasatosporales</taxon>
        <taxon>Streptomycetaceae</taxon>
        <taxon>Streptomyces</taxon>
    </lineage>
</organism>
<sequence length="121" mass="13554">MDSAELVSRLREAGVPEAYYEITGVHEVPVRPDAHYVMRHEAGAWTVGVRQRSQDGATRRFGTEAEACAYLYAKLTALPPPPSGAAHPLEELLADPEEIQRQAWRDFERAARAEPEEDPDR</sequence>
<dbReference type="Proteomes" id="UP000015423">
    <property type="component" value="Chromosome"/>
</dbReference>
<evidence type="ECO:0000313" key="1">
    <source>
        <dbReference type="EMBL" id="AGS70505.1"/>
    </source>
</evidence>
<dbReference type="AlphaFoldDB" id="S5VQ93"/>